<name>A0A0U1L2K4_9FIRM</name>
<keyword evidence="2" id="KW-0288">FMN</keyword>
<dbReference type="AlphaFoldDB" id="A0A0U1L2K4"/>
<sequence length="184" mass="20082">MKVLAFLGSPRNGNTTAMVNAVCKGAAGAGHETEIINLASLKISDCTACCACKSDKFTCCAIKDDMQELYTKIIEADCLVFGTPVYMGQMTGQMKNFFDRWYPFLGENYHIYHLPGKKYITVTASGAPAAVFQSLTDYFNHWLGSFFKMELVQNIVGGELGPADAINSQPKLLTMAENAGHTLK</sequence>
<accession>A0A0U1L2K4</accession>
<evidence type="ECO:0000259" key="3">
    <source>
        <dbReference type="Pfam" id="PF03358"/>
    </source>
</evidence>
<dbReference type="PANTHER" id="PTHR43278">
    <property type="entry name" value="NAD(P)H-DEPENDENT FMN-CONTAINING OXIDOREDUCTASE YWQN-RELATED"/>
    <property type="match status" value="1"/>
</dbReference>
<proteinExistence type="predicted"/>
<organism evidence="4 5">
    <name type="scientific">Sporomusa ovata</name>
    <dbReference type="NCBI Taxonomy" id="2378"/>
    <lineage>
        <taxon>Bacteria</taxon>
        <taxon>Bacillati</taxon>
        <taxon>Bacillota</taxon>
        <taxon>Negativicutes</taxon>
        <taxon>Selenomonadales</taxon>
        <taxon>Sporomusaceae</taxon>
        <taxon>Sporomusa</taxon>
    </lineage>
</organism>
<reference evidence="5" key="1">
    <citation type="submission" date="2015-03" db="EMBL/GenBank/DDBJ databases">
        <authorList>
            <person name="Nijsse Bart"/>
        </authorList>
    </citation>
    <scope>NUCLEOTIDE SEQUENCE [LARGE SCALE GENOMIC DNA]</scope>
</reference>
<dbReference type="GO" id="GO:0016491">
    <property type="term" value="F:oxidoreductase activity"/>
    <property type="evidence" value="ECO:0007669"/>
    <property type="project" value="InterPro"/>
</dbReference>
<evidence type="ECO:0000313" key="5">
    <source>
        <dbReference type="Proteomes" id="UP000049855"/>
    </source>
</evidence>
<evidence type="ECO:0000256" key="1">
    <source>
        <dbReference type="ARBA" id="ARBA00022630"/>
    </source>
</evidence>
<dbReference type="Pfam" id="PF03358">
    <property type="entry name" value="FMN_red"/>
    <property type="match status" value="1"/>
</dbReference>
<dbReference type="Gene3D" id="3.40.50.360">
    <property type="match status" value="1"/>
</dbReference>
<dbReference type="Proteomes" id="UP000049855">
    <property type="component" value="Unassembled WGS sequence"/>
</dbReference>
<gene>
    <name evidence="4" type="ORF">SpAn4DRAFT_2386</name>
</gene>
<dbReference type="InterPro" id="IPR051796">
    <property type="entry name" value="ISF_SsuE-like"/>
</dbReference>
<evidence type="ECO:0000256" key="2">
    <source>
        <dbReference type="ARBA" id="ARBA00022643"/>
    </source>
</evidence>
<protein>
    <submittedName>
        <fullName evidence="4">NADPH-dependent FMN reductase</fullName>
    </submittedName>
</protein>
<keyword evidence="1" id="KW-0285">Flavoprotein</keyword>
<keyword evidence="5" id="KW-1185">Reference proteome</keyword>
<dbReference type="InterPro" id="IPR029039">
    <property type="entry name" value="Flavoprotein-like_sf"/>
</dbReference>
<dbReference type="EMBL" id="CTRP01000012">
    <property type="protein sequence ID" value="CQR73154.1"/>
    <property type="molecule type" value="Genomic_DNA"/>
</dbReference>
<dbReference type="RefSeq" id="WP_021167964.1">
    <property type="nucleotide sequence ID" value="NZ_CTRP01000012.1"/>
</dbReference>
<evidence type="ECO:0000313" key="4">
    <source>
        <dbReference type="EMBL" id="CQR73154.1"/>
    </source>
</evidence>
<dbReference type="SUPFAM" id="SSF52218">
    <property type="entry name" value="Flavoproteins"/>
    <property type="match status" value="1"/>
</dbReference>
<feature type="domain" description="NADPH-dependent FMN reductase-like" evidence="3">
    <location>
        <begin position="1"/>
        <end position="139"/>
    </location>
</feature>
<dbReference type="InterPro" id="IPR005025">
    <property type="entry name" value="FMN_Rdtase-like_dom"/>
</dbReference>
<dbReference type="PANTHER" id="PTHR43278:SF2">
    <property type="entry name" value="IRON-SULFUR FLAVOPROTEIN"/>
    <property type="match status" value="1"/>
</dbReference>